<organism evidence="1">
    <name type="scientific">Dulem virus 35</name>
    <dbReference type="NCBI Taxonomy" id="3145753"/>
    <lineage>
        <taxon>Viruses</taxon>
        <taxon>Duplodnaviria</taxon>
        <taxon>Heunggongvirae</taxon>
        <taxon>Uroviricota</taxon>
        <taxon>Caudoviricetes</taxon>
    </lineage>
</organism>
<protein>
    <submittedName>
        <fullName evidence="1">Uncharacterized protein</fullName>
    </submittedName>
</protein>
<reference evidence="1" key="1">
    <citation type="submission" date="2024-03" db="EMBL/GenBank/DDBJ databases">
        <title>Diverse circular DNA viruses in blood, oral, and fecal samples of captive lemurs.</title>
        <authorList>
            <person name="Paietta E.N."/>
            <person name="Kraberger S."/>
            <person name="Lund M.C."/>
            <person name="Custer J.M."/>
            <person name="Vargas K.M."/>
            <person name="Ehmke E.E."/>
            <person name="Yoder A.D."/>
            <person name="Varsani A."/>
        </authorList>
    </citation>
    <scope>NUCLEOTIDE SEQUENCE</scope>
    <source>
        <strain evidence="1">Duke_24FS_4</strain>
    </source>
</reference>
<dbReference type="InterPro" id="IPR016181">
    <property type="entry name" value="Acyl_CoA_acyltransferase"/>
</dbReference>
<proteinExistence type="predicted"/>
<dbReference type="EMBL" id="PP511522">
    <property type="protein sequence ID" value="XCD05131.1"/>
    <property type="molecule type" value="Genomic_DNA"/>
</dbReference>
<evidence type="ECO:0000313" key="1">
    <source>
        <dbReference type="EMBL" id="XCD05131.1"/>
    </source>
</evidence>
<name>A0AAU8B0C5_9CAUD</name>
<dbReference type="Gene3D" id="3.40.630.30">
    <property type="match status" value="1"/>
</dbReference>
<sequence>MLKPAICYKEKLESALCEYFYTDDMMFYQGCLNNDLIEVVNKTDGGYYQYAVVDTDNKLIGYIAYRIDYYSSCAYSFGAFSFDRGNPIMGRELFDLLERLIKQCHRVEFRAVSGNPAVKGYDKFLQRHKDIGYKHIFKDEFRDSQGEYHDTYLYEFVNKI</sequence>
<accession>A0AAU8B0C5</accession>
<dbReference type="SUPFAM" id="SSF55729">
    <property type="entry name" value="Acyl-CoA N-acyltransferases (Nat)"/>
    <property type="match status" value="1"/>
</dbReference>